<dbReference type="SUPFAM" id="SSF48452">
    <property type="entry name" value="TPR-like"/>
    <property type="match status" value="1"/>
</dbReference>
<evidence type="ECO:0000256" key="4">
    <source>
        <dbReference type="ARBA" id="ARBA00022490"/>
    </source>
</evidence>
<name>B8CE24_THAPS</name>
<keyword evidence="6 8" id="KW-0802">TPR repeat</keyword>
<sequence>NPLSYPENLYEQGLTHFNEGNIPEAILCFESTLRNVDMENADAWRMLGKCHTENDADSKAIVCWLKSLERDPYSPETLLALGVAYVNELDWEKAVESLRGWVGNHPLYAGMENASGEVDIEDDLYGAEMRDVERLLLRALEYDRTDDAAADVYEALGVVYNVSRDYDAAVDSFRRAIGVRPDDYQLRNKLGATLANSNRSEEALPSYRKALSLKPKYARGWLNMAISHSNLHNYSEAARCYLQTLSLNPEAKHVWSYLRIALTCDERWDLLPLAASQNLSQFHEFF</sequence>
<evidence type="ECO:0000256" key="6">
    <source>
        <dbReference type="ARBA" id="ARBA00022803"/>
    </source>
</evidence>
<reference evidence="9 10" key="2">
    <citation type="journal article" date="2008" name="Nature">
        <title>The Phaeodactylum genome reveals the evolutionary history of diatom genomes.</title>
        <authorList>
            <person name="Bowler C."/>
            <person name="Allen A.E."/>
            <person name="Badger J.H."/>
            <person name="Grimwood J."/>
            <person name="Jabbari K."/>
            <person name="Kuo A."/>
            <person name="Maheswari U."/>
            <person name="Martens C."/>
            <person name="Maumus F."/>
            <person name="Otillar R.P."/>
            <person name="Rayko E."/>
            <person name="Salamov A."/>
            <person name="Vandepoele K."/>
            <person name="Beszteri B."/>
            <person name="Gruber A."/>
            <person name="Heijde M."/>
            <person name="Katinka M."/>
            <person name="Mock T."/>
            <person name="Valentin K."/>
            <person name="Verret F."/>
            <person name="Berges J.A."/>
            <person name="Brownlee C."/>
            <person name="Cadoret J.P."/>
            <person name="Chiovitti A."/>
            <person name="Choi C.J."/>
            <person name="Coesel S."/>
            <person name="De Martino A."/>
            <person name="Detter J.C."/>
            <person name="Durkin C."/>
            <person name="Falciatore A."/>
            <person name="Fournet J."/>
            <person name="Haruta M."/>
            <person name="Huysman M.J."/>
            <person name="Jenkins B.D."/>
            <person name="Jiroutova K."/>
            <person name="Jorgensen R.E."/>
            <person name="Joubert Y."/>
            <person name="Kaplan A."/>
            <person name="Kroger N."/>
            <person name="Kroth P.G."/>
            <person name="La Roche J."/>
            <person name="Lindquist E."/>
            <person name="Lommer M."/>
            <person name="Martin-Jezequel V."/>
            <person name="Lopez P.J."/>
            <person name="Lucas S."/>
            <person name="Mangogna M."/>
            <person name="McGinnis K."/>
            <person name="Medlin L.K."/>
            <person name="Montsant A."/>
            <person name="Oudot-Le Secq M.P."/>
            <person name="Napoli C."/>
            <person name="Obornik M."/>
            <person name="Parker M.S."/>
            <person name="Petit J.L."/>
            <person name="Porcel B.M."/>
            <person name="Poulsen N."/>
            <person name="Robison M."/>
            <person name="Rychlewski L."/>
            <person name="Rynearson T.A."/>
            <person name="Schmutz J."/>
            <person name="Shapiro H."/>
            <person name="Siaut M."/>
            <person name="Stanley M."/>
            <person name="Sussman M.R."/>
            <person name="Taylor A.R."/>
            <person name="Vardi A."/>
            <person name="von Dassow P."/>
            <person name="Vyverman W."/>
            <person name="Willis A."/>
            <person name="Wyrwicz L.S."/>
            <person name="Rokhsar D.S."/>
            <person name="Weissenbach J."/>
            <person name="Armbrust E.V."/>
            <person name="Green B.R."/>
            <person name="Van de Peer Y."/>
            <person name="Grigoriev I.V."/>
        </authorList>
    </citation>
    <scope>NUCLEOTIDE SEQUENCE [LARGE SCALE GENOMIC DNA]</scope>
    <source>
        <strain evidence="9 10">CCMP1335</strain>
    </source>
</reference>
<dbReference type="Pfam" id="PF13432">
    <property type="entry name" value="TPR_16"/>
    <property type="match status" value="2"/>
</dbReference>
<dbReference type="KEGG" id="tps:THAPSDRAFT_264438"/>
<comment type="subcellular location">
    <subcellularLocation>
        <location evidence="2">Cytoplasm</location>
    </subcellularLocation>
    <subcellularLocation>
        <location evidence="1">Peroxisome</location>
    </subcellularLocation>
</comment>
<gene>
    <name evidence="9" type="ORF">THAPSDRAFT_264438</name>
</gene>
<feature type="repeat" description="TPR" evidence="8">
    <location>
        <begin position="150"/>
        <end position="183"/>
    </location>
</feature>
<accession>B8CE24</accession>
<keyword evidence="5" id="KW-0677">Repeat</keyword>
<evidence type="ECO:0000256" key="5">
    <source>
        <dbReference type="ARBA" id="ARBA00022737"/>
    </source>
</evidence>
<feature type="non-terminal residue" evidence="9">
    <location>
        <position position="286"/>
    </location>
</feature>
<dbReference type="PANTHER" id="PTHR10130:SF0">
    <property type="entry name" value="GH08708P"/>
    <property type="match status" value="1"/>
</dbReference>
<evidence type="ECO:0000313" key="10">
    <source>
        <dbReference type="Proteomes" id="UP000001449"/>
    </source>
</evidence>
<dbReference type="InterPro" id="IPR011990">
    <property type="entry name" value="TPR-like_helical_dom_sf"/>
</dbReference>
<keyword evidence="4" id="KW-0963">Cytoplasm</keyword>
<dbReference type="PROSITE" id="PS50005">
    <property type="entry name" value="TPR"/>
    <property type="match status" value="3"/>
</dbReference>
<dbReference type="Gene3D" id="1.25.40.10">
    <property type="entry name" value="Tetratricopeptide repeat domain"/>
    <property type="match status" value="1"/>
</dbReference>
<feature type="non-terminal residue" evidence="9">
    <location>
        <position position="1"/>
    </location>
</feature>
<keyword evidence="7" id="KW-0576">Peroxisome</keyword>
<dbReference type="AlphaFoldDB" id="B8CE24"/>
<dbReference type="RefSeq" id="XP_002294361.1">
    <property type="nucleotide sequence ID" value="XM_002294325.1"/>
</dbReference>
<evidence type="ECO:0000256" key="2">
    <source>
        <dbReference type="ARBA" id="ARBA00004496"/>
    </source>
</evidence>
<organism evidence="9 10">
    <name type="scientific">Thalassiosira pseudonana</name>
    <name type="common">Marine diatom</name>
    <name type="synonym">Cyclotella nana</name>
    <dbReference type="NCBI Taxonomy" id="35128"/>
    <lineage>
        <taxon>Eukaryota</taxon>
        <taxon>Sar</taxon>
        <taxon>Stramenopiles</taxon>
        <taxon>Ochrophyta</taxon>
        <taxon>Bacillariophyta</taxon>
        <taxon>Coscinodiscophyceae</taxon>
        <taxon>Thalassiosirophycidae</taxon>
        <taxon>Thalassiosirales</taxon>
        <taxon>Thalassiosiraceae</taxon>
        <taxon>Thalassiosira</taxon>
    </lineage>
</organism>
<dbReference type="PROSITE" id="PS50293">
    <property type="entry name" value="TPR_REGION"/>
    <property type="match status" value="1"/>
</dbReference>
<feature type="repeat" description="TPR" evidence="8">
    <location>
        <begin position="184"/>
        <end position="217"/>
    </location>
</feature>
<dbReference type="InterPro" id="IPR024111">
    <property type="entry name" value="PEX5/PEX5L"/>
</dbReference>
<dbReference type="Pfam" id="PF07719">
    <property type="entry name" value="TPR_2"/>
    <property type="match status" value="1"/>
</dbReference>
<evidence type="ECO:0000256" key="1">
    <source>
        <dbReference type="ARBA" id="ARBA00004275"/>
    </source>
</evidence>
<dbReference type="eggNOG" id="KOG1125">
    <property type="taxonomic scope" value="Eukaryota"/>
</dbReference>
<dbReference type="EMBL" id="CM000651">
    <property type="protein sequence ID" value="EED88195.1"/>
    <property type="molecule type" value="Genomic_DNA"/>
</dbReference>
<dbReference type="HOGENOM" id="CLU_013516_1_0_1"/>
<evidence type="ECO:0000313" key="9">
    <source>
        <dbReference type="EMBL" id="EED88195.1"/>
    </source>
</evidence>
<protein>
    <submittedName>
        <fullName evidence="9">Peroxisomal targeting signal receptor</fullName>
    </submittedName>
</protein>
<dbReference type="InParanoid" id="B8CE24"/>
<keyword evidence="10" id="KW-1185">Reference proteome</keyword>
<dbReference type="GO" id="GO:0005777">
    <property type="term" value="C:peroxisome"/>
    <property type="evidence" value="ECO:0007669"/>
    <property type="project" value="UniProtKB-SubCell"/>
</dbReference>
<dbReference type="STRING" id="35128.B8CE24"/>
<evidence type="ECO:0000256" key="3">
    <source>
        <dbReference type="ARBA" id="ARBA00005348"/>
    </source>
</evidence>
<proteinExistence type="inferred from homology"/>
<dbReference type="InterPro" id="IPR013105">
    <property type="entry name" value="TPR_2"/>
</dbReference>
<dbReference type="GeneID" id="7453144"/>
<evidence type="ECO:0000256" key="8">
    <source>
        <dbReference type="PROSITE-ProRule" id="PRU00339"/>
    </source>
</evidence>
<dbReference type="InterPro" id="IPR019734">
    <property type="entry name" value="TPR_rpt"/>
</dbReference>
<dbReference type="SMART" id="SM00028">
    <property type="entry name" value="TPR"/>
    <property type="match status" value="5"/>
</dbReference>
<dbReference type="PANTHER" id="PTHR10130">
    <property type="entry name" value="PEROXISOMAL TARGETING SIGNAL 1 RECEPTOR PEX5"/>
    <property type="match status" value="1"/>
</dbReference>
<dbReference type="OMA" id="SESWIHT"/>
<reference evidence="9 10" key="1">
    <citation type="journal article" date="2004" name="Science">
        <title>The genome of the diatom Thalassiosira pseudonana: ecology, evolution, and metabolism.</title>
        <authorList>
            <person name="Armbrust E.V."/>
            <person name="Berges J.A."/>
            <person name="Bowler C."/>
            <person name="Green B.R."/>
            <person name="Martinez D."/>
            <person name="Putnam N.H."/>
            <person name="Zhou S."/>
            <person name="Allen A.E."/>
            <person name="Apt K.E."/>
            <person name="Bechner M."/>
            <person name="Brzezinski M.A."/>
            <person name="Chaal B.K."/>
            <person name="Chiovitti A."/>
            <person name="Davis A.K."/>
            <person name="Demarest M.S."/>
            <person name="Detter J.C."/>
            <person name="Glavina T."/>
            <person name="Goodstein D."/>
            <person name="Hadi M.Z."/>
            <person name="Hellsten U."/>
            <person name="Hildebrand M."/>
            <person name="Jenkins B.D."/>
            <person name="Jurka J."/>
            <person name="Kapitonov V.V."/>
            <person name="Kroger N."/>
            <person name="Lau W.W."/>
            <person name="Lane T.W."/>
            <person name="Larimer F.W."/>
            <person name="Lippmeier J.C."/>
            <person name="Lucas S."/>
            <person name="Medina M."/>
            <person name="Montsant A."/>
            <person name="Obornik M."/>
            <person name="Parker M.S."/>
            <person name="Palenik B."/>
            <person name="Pazour G.J."/>
            <person name="Richardson P.M."/>
            <person name="Rynearson T.A."/>
            <person name="Saito M.A."/>
            <person name="Schwartz D.C."/>
            <person name="Thamatrakoln K."/>
            <person name="Valentin K."/>
            <person name="Vardi A."/>
            <person name="Wilkerson F.P."/>
            <person name="Rokhsar D.S."/>
        </authorList>
    </citation>
    <scope>NUCLEOTIDE SEQUENCE [LARGE SCALE GENOMIC DNA]</scope>
    <source>
        <strain evidence="9 10">CCMP1335</strain>
    </source>
</reference>
<feature type="repeat" description="TPR" evidence="8">
    <location>
        <begin position="218"/>
        <end position="251"/>
    </location>
</feature>
<keyword evidence="9" id="KW-0675">Receptor</keyword>
<dbReference type="PaxDb" id="35128-Thaps264438"/>
<comment type="similarity">
    <text evidence="3">Belongs to the peroxisomal targeting signal receptor family.</text>
</comment>
<evidence type="ECO:0000256" key="7">
    <source>
        <dbReference type="ARBA" id="ARBA00023140"/>
    </source>
</evidence>
<dbReference type="Proteomes" id="UP000001449">
    <property type="component" value="Chromosome 17"/>
</dbReference>